<organism evidence="12 13">
    <name type="scientific">Candidatus Roizmanbacteria bacterium RIFCSPLOWO2_02_FULL_36_11</name>
    <dbReference type="NCBI Taxonomy" id="1802071"/>
    <lineage>
        <taxon>Bacteria</taxon>
        <taxon>Candidatus Roizmaniibacteriota</taxon>
    </lineage>
</organism>
<comment type="catalytic activity">
    <reaction evidence="8 10">
        <text>deamido-NAD(+) + NH4(+) + ATP = AMP + diphosphate + NAD(+) + H(+)</text>
        <dbReference type="Rhea" id="RHEA:21188"/>
        <dbReference type="ChEBI" id="CHEBI:15378"/>
        <dbReference type="ChEBI" id="CHEBI:28938"/>
        <dbReference type="ChEBI" id="CHEBI:30616"/>
        <dbReference type="ChEBI" id="CHEBI:33019"/>
        <dbReference type="ChEBI" id="CHEBI:57540"/>
        <dbReference type="ChEBI" id="CHEBI:58437"/>
        <dbReference type="ChEBI" id="CHEBI:456215"/>
        <dbReference type="EC" id="6.3.1.5"/>
    </reaction>
</comment>
<feature type="domain" description="NAD/GMP synthase" evidence="11">
    <location>
        <begin position="12"/>
        <end position="253"/>
    </location>
</feature>
<dbReference type="GO" id="GO:0004359">
    <property type="term" value="F:glutaminase activity"/>
    <property type="evidence" value="ECO:0007669"/>
    <property type="project" value="InterPro"/>
</dbReference>
<dbReference type="Proteomes" id="UP000177418">
    <property type="component" value="Unassembled WGS sequence"/>
</dbReference>
<feature type="binding site" evidence="8">
    <location>
        <position position="137"/>
    </location>
    <ligand>
        <name>ATP</name>
        <dbReference type="ChEBI" id="CHEBI:30616"/>
    </ligand>
</feature>
<feature type="binding site" evidence="8">
    <location>
        <position position="157"/>
    </location>
    <ligand>
        <name>deamido-NAD(+)</name>
        <dbReference type="ChEBI" id="CHEBI:58437"/>
        <note>ligand shared between two neighboring subunits</note>
    </ligand>
</feature>
<evidence type="ECO:0000256" key="8">
    <source>
        <dbReference type="HAMAP-Rule" id="MF_00193"/>
    </source>
</evidence>
<comment type="pathway">
    <text evidence="8">Cofactor biosynthesis; NAD(+) biosynthesis; NAD(+) from deamido-NAD(+) (ammonia route): step 1/1.</text>
</comment>
<dbReference type="GO" id="GO:0005737">
    <property type="term" value="C:cytoplasm"/>
    <property type="evidence" value="ECO:0007669"/>
    <property type="project" value="InterPro"/>
</dbReference>
<sequence length="259" mass="29264">MFNRDYKKKESEIVSFIQKTLKDAEVKKIVIGLSGGLDSSTCALLIKKAVGAINILPVILPYEDLHKGAIEDVKHIVSKLEIPAINVYKINIQKAVDAIVDNEKDMPVLRKGNIMSRVRMIYLYDLAKKHQALVCGTENKSEFLLGYFTRFGDEASDFEPLRQLYKTEVRQLARHIGVSKKIIEKHPTAGLWQGQTDEQEFGFSYADADQVLHLTFDKKLTPDQIIKTSGIDQLTVKKVLARVAKNSFKHDVPKVPVEK</sequence>
<dbReference type="NCBIfam" id="TIGR00552">
    <property type="entry name" value="nadE"/>
    <property type="match status" value="1"/>
</dbReference>
<evidence type="ECO:0000256" key="6">
    <source>
        <dbReference type="ARBA" id="ARBA00022842"/>
    </source>
</evidence>
<dbReference type="PANTHER" id="PTHR23090:SF9">
    <property type="entry name" value="GLUTAMINE-DEPENDENT NAD(+) SYNTHETASE"/>
    <property type="match status" value="1"/>
</dbReference>
<dbReference type="InterPro" id="IPR003694">
    <property type="entry name" value="NAD_synthase"/>
</dbReference>
<feature type="binding site" evidence="8">
    <location>
        <begin position="32"/>
        <end position="39"/>
    </location>
    <ligand>
        <name>ATP</name>
        <dbReference type="ChEBI" id="CHEBI:30616"/>
    </ligand>
</feature>
<feature type="binding site" description="in other chain" evidence="8">
    <location>
        <position position="117"/>
    </location>
    <ligand>
        <name>deamido-NAD(+)</name>
        <dbReference type="ChEBI" id="CHEBI:58437"/>
        <note>ligand shared between two neighboring subunits</note>
    </ligand>
</feature>
<dbReference type="NCBIfam" id="NF010587">
    <property type="entry name" value="PRK13980.1"/>
    <property type="match status" value="1"/>
</dbReference>
<dbReference type="InterPro" id="IPR022926">
    <property type="entry name" value="NH(3)-dep_NAD(+)_synth"/>
</dbReference>
<comment type="caution">
    <text evidence="12">The sequence shown here is derived from an EMBL/GenBank/DDBJ whole genome shotgun (WGS) entry which is preliminary data.</text>
</comment>
<dbReference type="GO" id="GO:0005524">
    <property type="term" value="F:ATP binding"/>
    <property type="evidence" value="ECO:0007669"/>
    <property type="project" value="UniProtKB-UniRule"/>
</dbReference>
<evidence type="ECO:0000256" key="7">
    <source>
        <dbReference type="ARBA" id="ARBA00023027"/>
    </source>
</evidence>
<reference evidence="12 13" key="1">
    <citation type="journal article" date="2016" name="Nat. Commun.">
        <title>Thousands of microbial genomes shed light on interconnected biogeochemical processes in an aquifer system.</title>
        <authorList>
            <person name="Anantharaman K."/>
            <person name="Brown C.T."/>
            <person name="Hug L.A."/>
            <person name="Sharon I."/>
            <person name="Castelle C.J."/>
            <person name="Probst A.J."/>
            <person name="Thomas B.C."/>
            <person name="Singh A."/>
            <person name="Wilkins M.J."/>
            <person name="Karaoz U."/>
            <person name="Brodie E.L."/>
            <person name="Williams K.H."/>
            <person name="Hubbard S.S."/>
            <person name="Banfield J.F."/>
        </authorList>
    </citation>
    <scope>NUCLEOTIDE SEQUENCE [LARGE SCALE GENOMIC DNA]</scope>
</reference>
<evidence type="ECO:0000313" key="13">
    <source>
        <dbReference type="Proteomes" id="UP000177418"/>
    </source>
</evidence>
<dbReference type="Gene3D" id="3.40.50.620">
    <property type="entry name" value="HUPs"/>
    <property type="match status" value="1"/>
</dbReference>
<feature type="binding site" evidence="8">
    <location>
        <position position="38"/>
    </location>
    <ligand>
        <name>Mg(2+)</name>
        <dbReference type="ChEBI" id="CHEBI:18420"/>
    </ligand>
</feature>
<protein>
    <recommendedName>
        <fullName evidence="8 10">NH(3)-dependent NAD(+) synthetase</fullName>
        <ecNumber evidence="8 10">6.3.1.5</ecNumber>
    </recommendedName>
</protein>
<feature type="binding site" evidence="8">
    <location>
        <position position="142"/>
    </location>
    <ligand>
        <name>Mg(2+)</name>
        <dbReference type="ChEBI" id="CHEBI:18420"/>
    </ligand>
</feature>
<dbReference type="GO" id="GO:0008795">
    <property type="term" value="F:NAD+ synthase activity"/>
    <property type="evidence" value="ECO:0007669"/>
    <property type="project" value="UniProtKB-UniRule"/>
</dbReference>
<comment type="caution">
    <text evidence="8">Lacks conserved residue(s) required for the propagation of feature annotation.</text>
</comment>
<comment type="subunit">
    <text evidence="8">Homodimer.</text>
</comment>
<evidence type="ECO:0000313" key="12">
    <source>
        <dbReference type="EMBL" id="OGK54874.1"/>
    </source>
</evidence>
<evidence type="ECO:0000259" key="11">
    <source>
        <dbReference type="Pfam" id="PF02540"/>
    </source>
</evidence>
<dbReference type="EC" id="6.3.1.5" evidence="8 10"/>
<comment type="function">
    <text evidence="8">Catalyzes the ATP-dependent amidation of deamido-NAD to form NAD. Uses ammonia as a nitrogen source.</text>
</comment>
<keyword evidence="4 8" id="KW-0547">Nucleotide-binding</keyword>
<feature type="binding site" evidence="8">
    <location>
        <position position="166"/>
    </location>
    <ligand>
        <name>ATP</name>
        <dbReference type="ChEBI" id="CHEBI:30616"/>
    </ligand>
</feature>
<evidence type="ECO:0000256" key="2">
    <source>
        <dbReference type="ARBA" id="ARBA00022598"/>
    </source>
</evidence>
<keyword evidence="2 8" id="KW-0436">Ligase</keyword>
<gene>
    <name evidence="8" type="primary">nadE</name>
    <name evidence="12" type="ORF">A3H78_00110</name>
</gene>
<keyword evidence="6 8" id="KW-0460">Magnesium</keyword>
<keyword evidence="3 8" id="KW-0479">Metal-binding</keyword>
<dbReference type="CDD" id="cd00553">
    <property type="entry name" value="NAD_synthase"/>
    <property type="match status" value="1"/>
</dbReference>
<evidence type="ECO:0000256" key="10">
    <source>
        <dbReference type="RuleBase" id="RU003812"/>
    </source>
</evidence>
<dbReference type="InterPro" id="IPR022310">
    <property type="entry name" value="NAD/GMP_synthase"/>
</dbReference>
<dbReference type="EMBL" id="MGAV01000012">
    <property type="protein sequence ID" value="OGK54874.1"/>
    <property type="molecule type" value="Genomic_DNA"/>
</dbReference>
<keyword evidence="5 8" id="KW-0067">ATP-binding</keyword>
<dbReference type="PANTHER" id="PTHR23090">
    <property type="entry name" value="NH 3 /GLUTAMINE-DEPENDENT NAD + SYNTHETASE"/>
    <property type="match status" value="1"/>
</dbReference>
<dbReference type="GO" id="GO:0009435">
    <property type="term" value="P:NAD+ biosynthetic process"/>
    <property type="evidence" value="ECO:0007669"/>
    <property type="project" value="UniProtKB-UniRule"/>
</dbReference>
<dbReference type="UniPathway" id="UPA00253">
    <property type="reaction ID" value="UER00333"/>
</dbReference>
<dbReference type="HAMAP" id="MF_00193">
    <property type="entry name" value="NadE_ammonia_dep"/>
    <property type="match status" value="1"/>
</dbReference>
<comment type="similarity">
    <text evidence="1 8 9">Belongs to the NAD synthetase family.</text>
</comment>
<feature type="binding site" evidence="8">
    <location>
        <position position="188"/>
    </location>
    <ligand>
        <name>ATP</name>
        <dbReference type="ChEBI" id="CHEBI:30616"/>
    </ligand>
</feature>
<evidence type="ECO:0000256" key="5">
    <source>
        <dbReference type="ARBA" id="ARBA00022840"/>
    </source>
</evidence>
<name>A0A1F7JGX5_9BACT</name>
<evidence type="ECO:0000256" key="1">
    <source>
        <dbReference type="ARBA" id="ARBA00005859"/>
    </source>
</evidence>
<accession>A0A1F7JGX5</accession>
<keyword evidence="7 8" id="KW-0520">NAD</keyword>
<dbReference type="InterPro" id="IPR014729">
    <property type="entry name" value="Rossmann-like_a/b/a_fold"/>
</dbReference>
<dbReference type="GO" id="GO:0046872">
    <property type="term" value="F:metal ion binding"/>
    <property type="evidence" value="ECO:0007669"/>
    <property type="project" value="UniProtKB-KW"/>
</dbReference>
<dbReference type="AlphaFoldDB" id="A0A1F7JGX5"/>
<proteinExistence type="inferred from homology"/>
<evidence type="ECO:0000256" key="3">
    <source>
        <dbReference type="ARBA" id="ARBA00022723"/>
    </source>
</evidence>
<dbReference type="GO" id="GO:0003952">
    <property type="term" value="F:NAD+ synthase (glutamine-hydrolyzing) activity"/>
    <property type="evidence" value="ECO:0007669"/>
    <property type="project" value="InterPro"/>
</dbReference>
<dbReference type="Pfam" id="PF02540">
    <property type="entry name" value="NAD_synthase"/>
    <property type="match status" value="1"/>
</dbReference>
<evidence type="ECO:0000256" key="9">
    <source>
        <dbReference type="RuleBase" id="RU003811"/>
    </source>
</evidence>
<evidence type="ECO:0000256" key="4">
    <source>
        <dbReference type="ARBA" id="ARBA00022741"/>
    </source>
</evidence>
<dbReference type="FunFam" id="3.40.50.620:FF:000106">
    <property type="entry name" value="Glutamine-dependent NAD(+) synthetase"/>
    <property type="match status" value="1"/>
</dbReference>
<dbReference type="SUPFAM" id="SSF52402">
    <property type="entry name" value="Adenine nucleotide alpha hydrolases-like"/>
    <property type="match status" value="1"/>
</dbReference>